<feature type="transmembrane region" description="Helical" evidence="1">
    <location>
        <begin position="92"/>
        <end position="112"/>
    </location>
</feature>
<dbReference type="PANTHER" id="PTHR46000:SF10">
    <property type="entry name" value="SEVEN TM RECEPTOR"/>
    <property type="match status" value="1"/>
</dbReference>
<organism evidence="2 3">
    <name type="scientific">Caenorhabditis elegans</name>
    <dbReference type="NCBI Taxonomy" id="6239"/>
    <lineage>
        <taxon>Eukaryota</taxon>
        <taxon>Metazoa</taxon>
        <taxon>Ecdysozoa</taxon>
        <taxon>Nematoda</taxon>
        <taxon>Chromadorea</taxon>
        <taxon>Rhabditida</taxon>
        <taxon>Rhabditina</taxon>
        <taxon>Rhabditomorpha</taxon>
        <taxon>Rhabditoidea</taxon>
        <taxon>Rhabditidae</taxon>
        <taxon>Peloderinae</taxon>
        <taxon>Caenorhabditis</taxon>
    </lineage>
</organism>
<dbReference type="AlphaFoldDB" id="O76658"/>
<feature type="transmembrane region" description="Helical" evidence="1">
    <location>
        <begin position="43"/>
        <end position="61"/>
    </location>
</feature>
<dbReference type="PANTHER" id="PTHR46000">
    <property type="entry name" value="SEVEN TM RECEPTOR-RELATED"/>
    <property type="match status" value="1"/>
</dbReference>
<dbReference type="PhylomeDB" id="O76658"/>
<keyword evidence="2" id="KW-0675">Receptor</keyword>
<dbReference type="UCSC" id="F25E5.12">
    <property type="organism name" value="c. elegans"/>
</dbReference>
<feature type="transmembrane region" description="Helical" evidence="1">
    <location>
        <begin position="245"/>
        <end position="271"/>
    </location>
</feature>
<evidence type="ECO:0000313" key="3">
    <source>
        <dbReference type="Proteomes" id="UP000001940"/>
    </source>
</evidence>
<sequence>MPAFDISDNASRVLYIATVVLNCFLIHLTVYHTKQINGAYRSMIVIFALMGLWFTSLDILVRPLMHSYNSCIMYFTLGGTFRGLKRAAEASLLVYSAMYGILIAFLCIQFIYRACVLARPIWSKIFDGWKLIYWLLYCLIIGGLWSYATFLCSSDTMTNRYMRNEIRSNYGVDIRNVAYFALMGYNYNGTEKTLRWNSVSTFSMFVVILLTQYVICLVCGFIMYRRIEGNASSTSNQYQKLQHQFFKALIYQLAAPCICFHIPSFFFYIAPFFELEISFRSTIIIYGFNVYPLTDSLILLTVISEYKIALKSEENCLGGTLSLVRLFSQLVPLSISRL</sequence>
<dbReference type="PIR" id="G89102">
    <property type="entry name" value="G89102"/>
</dbReference>
<dbReference type="HOGENOM" id="CLU_036335_4_1_1"/>
<dbReference type="InterPro" id="IPR019428">
    <property type="entry name" value="7TM_GPCR_serpentine_rcpt_Str"/>
</dbReference>
<dbReference type="GeneID" id="191971"/>
<evidence type="ECO:0000256" key="1">
    <source>
        <dbReference type="SAM" id="Phobius"/>
    </source>
</evidence>
<dbReference type="EMBL" id="BX284605">
    <property type="protein sequence ID" value="CCD65097.1"/>
    <property type="molecule type" value="Genomic_DNA"/>
</dbReference>
<evidence type="ECO:0000313" key="4">
    <source>
        <dbReference type="WormBase" id="F25E5.12"/>
    </source>
</evidence>
<dbReference type="SMR" id="O76658"/>
<keyword evidence="3" id="KW-1185">Reference proteome</keyword>
<dbReference type="OMA" id="FIYRACV"/>
<dbReference type="Bgee" id="WBGene00006094">
    <property type="expression patterns" value="Expressed in larva"/>
</dbReference>
<dbReference type="WormBase" id="F25E5.12">
    <property type="protein sequence ID" value="CE17699"/>
    <property type="gene ID" value="WBGene00006094"/>
    <property type="gene designation" value="str-28"/>
</dbReference>
<dbReference type="AGR" id="WB:WBGene00006094"/>
<keyword evidence="1" id="KW-0812">Transmembrane</keyword>
<evidence type="ECO:0000313" key="2">
    <source>
        <dbReference type="EMBL" id="CCD65097.1"/>
    </source>
</evidence>
<dbReference type="FunCoup" id="O76658">
    <property type="interactions" value="308"/>
</dbReference>
<feature type="transmembrane region" description="Helical" evidence="1">
    <location>
        <begin position="132"/>
        <end position="150"/>
    </location>
</feature>
<gene>
    <name evidence="2 4" type="primary">str-28</name>
    <name evidence="2" type="ORF">CELE_F25E5.12</name>
    <name evidence="4" type="ORF">F25E5.12</name>
</gene>
<keyword evidence="1" id="KW-1133">Transmembrane helix</keyword>
<proteinExistence type="predicted"/>
<feature type="transmembrane region" description="Helical" evidence="1">
    <location>
        <begin position="12"/>
        <end position="31"/>
    </location>
</feature>
<dbReference type="InParanoid" id="O76658"/>
<dbReference type="Proteomes" id="UP000001940">
    <property type="component" value="Chromosome V"/>
</dbReference>
<dbReference type="Pfam" id="PF10326">
    <property type="entry name" value="7TM_GPCR_Str"/>
    <property type="match status" value="1"/>
</dbReference>
<name>O76658_CAEEL</name>
<dbReference type="PaxDb" id="6239-F25E5.12"/>
<dbReference type="SUPFAM" id="SSF81321">
    <property type="entry name" value="Family A G protein-coupled receptor-like"/>
    <property type="match status" value="1"/>
</dbReference>
<dbReference type="OrthoDB" id="5826330at2759"/>
<protein>
    <submittedName>
        <fullName evidence="2">Seven TM Receptor</fullName>
    </submittedName>
</protein>
<dbReference type="CTD" id="191971"/>
<accession>O76658</accession>
<feature type="transmembrane region" description="Helical" evidence="1">
    <location>
        <begin position="199"/>
        <end position="224"/>
    </location>
</feature>
<dbReference type="RefSeq" id="NP_504921.1">
    <property type="nucleotide sequence ID" value="NM_072520.1"/>
</dbReference>
<feature type="transmembrane region" description="Helical" evidence="1">
    <location>
        <begin position="283"/>
        <end position="303"/>
    </location>
</feature>
<keyword evidence="1" id="KW-0472">Membrane</keyword>
<reference evidence="2 3" key="1">
    <citation type="journal article" date="1998" name="Science">
        <title>Genome sequence of the nematode C. elegans: a platform for investigating biology.</title>
        <authorList>
            <consortium name="The C. elegans sequencing consortium"/>
            <person name="Sulson J.E."/>
            <person name="Waterston R."/>
        </authorList>
    </citation>
    <scope>NUCLEOTIDE SEQUENCE [LARGE SCALE GENOMIC DNA]</scope>
    <source>
        <strain evidence="2 3">Bristol N2</strain>
    </source>
</reference>
<dbReference type="KEGG" id="cel:CELE_F25E5.12"/>
<dbReference type="eggNOG" id="ENOG502TH78">
    <property type="taxonomic scope" value="Eukaryota"/>
</dbReference>